<feature type="region of interest" description="Disordered" evidence="1">
    <location>
        <begin position="100"/>
        <end position="152"/>
    </location>
</feature>
<protein>
    <submittedName>
        <fullName evidence="2">Uncharacterized protein</fullName>
    </submittedName>
</protein>
<sequence>MDPVSVGLLVAVAGGAGGELGRQAWSGLSALVQRPFRCGADTGQVPVVSSGAPELVALQQAPADEGRAQALSTALAVRAAIDGEFRGGLERWHEQAMLTQAEEGDTRNTVSGGTQYGPVLQGRDFSGFTFTTSPPPVASAVSEDGDTPPRQE</sequence>
<dbReference type="Proteomes" id="UP001212326">
    <property type="component" value="Chromosome"/>
</dbReference>
<dbReference type="RefSeq" id="WP_270086688.1">
    <property type="nucleotide sequence ID" value="NZ_CP115300.1"/>
</dbReference>
<keyword evidence="3" id="KW-1185">Reference proteome</keyword>
<dbReference type="EMBL" id="CP115300">
    <property type="protein sequence ID" value="WBO69506.1"/>
    <property type="molecule type" value="Genomic_DNA"/>
</dbReference>
<gene>
    <name evidence="2" type="ORF">O1G22_42905</name>
</gene>
<organism evidence="2 3">
    <name type="scientific">Streptomyces camelliae</name>
    <dbReference type="NCBI Taxonomy" id="3004093"/>
    <lineage>
        <taxon>Bacteria</taxon>
        <taxon>Bacillati</taxon>
        <taxon>Actinomycetota</taxon>
        <taxon>Actinomycetes</taxon>
        <taxon>Kitasatosporales</taxon>
        <taxon>Streptomycetaceae</taxon>
        <taxon>Streptomyces</taxon>
    </lineage>
</organism>
<evidence type="ECO:0000313" key="2">
    <source>
        <dbReference type="EMBL" id="WBO69506.1"/>
    </source>
</evidence>
<reference evidence="2 3" key="1">
    <citation type="submission" date="2022-12" db="EMBL/GenBank/DDBJ databases">
        <authorList>
            <person name="Mo P."/>
        </authorList>
    </citation>
    <scope>NUCLEOTIDE SEQUENCE [LARGE SCALE GENOMIC DNA]</scope>
    <source>
        <strain evidence="2 3">HUAS 2-6</strain>
    </source>
</reference>
<evidence type="ECO:0000313" key="3">
    <source>
        <dbReference type="Proteomes" id="UP001212326"/>
    </source>
</evidence>
<name>A0ABY7PJX1_9ACTN</name>
<proteinExistence type="predicted"/>
<accession>A0ABY7PJX1</accession>
<evidence type="ECO:0000256" key="1">
    <source>
        <dbReference type="SAM" id="MobiDB-lite"/>
    </source>
</evidence>